<evidence type="ECO:0000256" key="2">
    <source>
        <dbReference type="ARBA" id="ARBA00004260"/>
    </source>
</evidence>
<dbReference type="AlphaFoldDB" id="A6N8C1"/>
<feature type="domain" description="Amine oxidase" evidence="13">
    <location>
        <begin position="94"/>
        <end position="533"/>
    </location>
</feature>
<dbReference type="EMBL" id="EF621406">
    <property type="protein sequence ID" value="ABR20878.1"/>
    <property type="molecule type" value="Genomic_DNA"/>
</dbReference>
<dbReference type="PANTHER" id="PTHR42923:SF45">
    <property type="entry name" value="15-CIS-PHYTOENE DESATURASE, CHLOROPLASTIC_CHROMOPLASTIC"/>
    <property type="match status" value="1"/>
</dbReference>
<comment type="catalytic activity">
    <reaction evidence="9 11">
        <text>2 a plastoquinone + 15-cis-phytoene = 9,9',15-tri-cis-zeta-carotene + 2 a plastoquinol</text>
        <dbReference type="Rhea" id="RHEA:30287"/>
        <dbReference type="Rhea" id="RHEA-COMP:9561"/>
        <dbReference type="Rhea" id="RHEA-COMP:9562"/>
        <dbReference type="ChEBI" id="CHEBI:17757"/>
        <dbReference type="ChEBI" id="CHEBI:27787"/>
        <dbReference type="ChEBI" id="CHEBI:48717"/>
        <dbReference type="ChEBI" id="CHEBI:62192"/>
        <dbReference type="EC" id="1.3.5.5"/>
    </reaction>
</comment>
<dbReference type="InterPro" id="IPR001613">
    <property type="entry name" value="Flavin_amine_oxidase"/>
</dbReference>
<dbReference type="PRINTS" id="PR00757">
    <property type="entry name" value="AMINEOXDASEF"/>
</dbReference>
<evidence type="ECO:0000313" key="14">
    <source>
        <dbReference type="EMBL" id="ABR20877.1"/>
    </source>
</evidence>
<comment type="subcellular location">
    <subcellularLocation>
        <location evidence="11">Plastid</location>
        <location evidence="11">Chloroplast</location>
    </subcellularLocation>
    <subcellularLocation>
        <location evidence="2 11">Plastid</location>
        <location evidence="2 11">Chromoplast</location>
    </subcellularLocation>
    <subcellularLocation>
        <location evidence="11">Membrane</location>
        <topology evidence="11">Peripheral membrane protein</topology>
    </subcellularLocation>
</comment>
<name>A6N8C1_9CHLO</name>
<evidence type="ECO:0000256" key="1">
    <source>
        <dbReference type="ARBA" id="ARBA00001974"/>
    </source>
</evidence>
<dbReference type="PANTHER" id="PTHR42923">
    <property type="entry name" value="PROTOPORPHYRINOGEN OXIDASE"/>
    <property type="match status" value="1"/>
</dbReference>
<comment type="pathway">
    <text evidence="3 11">Carotenoid biosynthesis; lycopene biosynthesis.</text>
</comment>
<dbReference type="UniPathway" id="UPA00803"/>
<comment type="function">
    <text evidence="11">Converts phytoene into zeta-carotene via the intermediary of phytofluene by the symmetrical introduction of two double bonds at the C-11 and C-11' positions of phytoene with a concomitant isomerization of two neighboring double bonds at the C9 and C9' positions from trans to cis.</text>
</comment>
<protein>
    <recommendedName>
        <fullName evidence="11">Phytoene dehydrogenase</fullName>
        <ecNumber evidence="11">1.3.5.5</ecNumber>
    </recommendedName>
</protein>
<feature type="region of interest" description="Disordered" evidence="12">
    <location>
        <begin position="1"/>
        <end position="20"/>
    </location>
</feature>
<dbReference type="BRENDA" id="1.3.99.29">
    <property type="organism ID" value="13010"/>
</dbReference>
<dbReference type="GO" id="GO:0016166">
    <property type="term" value="F:phytoene dehydrogenase activity"/>
    <property type="evidence" value="ECO:0007669"/>
    <property type="project" value="UniProtKB-UniRule"/>
</dbReference>
<accession>A6N8C1</accession>
<dbReference type="FunFam" id="3.50.50.60:FF:000091">
    <property type="entry name" value="15-cis-phytoene desaturase, chloroplastic/chromoplastic"/>
    <property type="match status" value="1"/>
</dbReference>
<evidence type="ECO:0000259" key="13">
    <source>
        <dbReference type="Pfam" id="PF01593"/>
    </source>
</evidence>
<evidence type="ECO:0000256" key="7">
    <source>
        <dbReference type="ARBA" id="ARBA00023002"/>
    </source>
</evidence>
<dbReference type="InterPro" id="IPR002937">
    <property type="entry name" value="Amino_oxidase"/>
</dbReference>
<organism evidence="14">
    <name type="scientific">Chromochloris zofingiensis</name>
    <dbReference type="NCBI Taxonomy" id="31302"/>
    <lineage>
        <taxon>Eukaryota</taxon>
        <taxon>Viridiplantae</taxon>
        <taxon>Chlorophyta</taxon>
        <taxon>core chlorophytes</taxon>
        <taxon>Chlorophyceae</taxon>
        <taxon>CS clade</taxon>
        <taxon>Sphaeropleales</taxon>
        <taxon>Chromochloridaceae</taxon>
        <taxon>Chromochloris</taxon>
    </lineage>
</organism>
<evidence type="ECO:0000256" key="11">
    <source>
        <dbReference type="RuleBase" id="RU368016"/>
    </source>
</evidence>
<feature type="binding site" evidence="10">
    <location>
        <position position="321"/>
    </location>
    <ligand>
        <name>FAD</name>
        <dbReference type="ChEBI" id="CHEBI:57692"/>
    </ligand>
</feature>
<evidence type="ECO:0000256" key="9">
    <source>
        <dbReference type="ARBA" id="ARBA00049319"/>
    </source>
</evidence>
<evidence type="ECO:0000256" key="12">
    <source>
        <dbReference type="SAM" id="MobiDB-lite"/>
    </source>
</evidence>
<dbReference type="InterPro" id="IPR050464">
    <property type="entry name" value="Zeta_carotene_desat/Oxidored"/>
</dbReference>
<keyword evidence="8 11" id="KW-0472">Membrane</keyword>
<dbReference type="Pfam" id="PF01593">
    <property type="entry name" value="Amino_oxidase"/>
    <property type="match status" value="1"/>
</dbReference>
<comment type="similarity">
    <text evidence="4 11">Belongs to the carotenoid/retinoid oxidoreductase family.</text>
</comment>
<evidence type="ECO:0000256" key="10">
    <source>
        <dbReference type="PIRSR" id="PIRSR601613-1"/>
    </source>
</evidence>
<keyword evidence="5 11" id="KW-0125">Carotenoid biosynthesis</keyword>
<evidence type="ECO:0000256" key="4">
    <source>
        <dbReference type="ARBA" id="ARBA00006046"/>
    </source>
</evidence>
<dbReference type="GO" id="GO:0009507">
    <property type="term" value="C:chloroplast"/>
    <property type="evidence" value="ECO:0007669"/>
    <property type="project" value="UniProtKB-SubCell"/>
</dbReference>
<keyword evidence="11" id="KW-0150">Chloroplast</keyword>
<evidence type="ECO:0000256" key="8">
    <source>
        <dbReference type="ARBA" id="ARBA00023136"/>
    </source>
</evidence>
<keyword evidence="11" id="KW-0934">Plastid</keyword>
<dbReference type="NCBIfam" id="TIGR02731">
    <property type="entry name" value="phytoene_desat"/>
    <property type="match status" value="1"/>
</dbReference>
<dbReference type="EC" id="1.3.5.5" evidence="11"/>
<dbReference type="SUPFAM" id="SSF51905">
    <property type="entry name" value="FAD/NAD(P)-binding domain"/>
    <property type="match status" value="1"/>
</dbReference>
<dbReference type="EMBL" id="EF621405">
    <property type="protein sequence ID" value="ABR20877.1"/>
    <property type="molecule type" value="mRNA"/>
</dbReference>
<dbReference type="InterPro" id="IPR036188">
    <property type="entry name" value="FAD/NAD-bd_sf"/>
</dbReference>
<evidence type="ECO:0000256" key="5">
    <source>
        <dbReference type="ARBA" id="ARBA00022746"/>
    </source>
</evidence>
<comment type="cofactor">
    <cofactor evidence="1 11">
        <name>FAD</name>
        <dbReference type="ChEBI" id="CHEBI:57692"/>
    </cofactor>
</comment>
<evidence type="ECO:0000256" key="3">
    <source>
        <dbReference type="ARBA" id="ARBA00004900"/>
    </source>
</evidence>
<dbReference type="SMR" id="A6N8C1"/>
<feature type="binding site" evidence="10">
    <location>
        <position position="432"/>
    </location>
    <ligand>
        <name>substrate</name>
    </ligand>
</feature>
<dbReference type="GO" id="GO:0016117">
    <property type="term" value="P:carotenoid biosynthetic process"/>
    <property type="evidence" value="ECO:0007669"/>
    <property type="project" value="UniProtKB-UniRule"/>
</dbReference>
<sequence>MQQALGQCLQGRAQSTRPQTHHVRVTRNAVDSGRVLRSVPSSSRRALSVVCRDYPKPAFESAGTYQEAQQLSSKLKSAPRPEKPLKVVVLGAGLAGLSAAKYLSDAGHIPVVLEGRDVLGGKVAAWKDEDGDWYETGLHIFFGAYPNMMNVFAELGITDRLQWKEHSMIFAMPNLPGEFSRFDFPDLPAPLNGVVAILRNNQMLTWPEKIQFAIGLIPAILGGQQYVVDQDHLTVTQWMRQQGVPDRVNEEVFIAMAKALAFIGPDDLSMTIVLTALNRFLREKHGSKMAFLDGAPPERLCQPMVDYFTAKGGDLKTNARVKEIELNDDGSVKAIALTNGEKVEGDLYVSAVPVDIMKLLLPDKWKNMPYFQKLNGLAGVPVINIHIWFDRKLSTVDHLLFSRSNLLSVYADMSVTCKEYYDPDKSMLELVFAPAKDWIGRSDEDIIAATMTELQRLFPDEIAADQSKAKIRKYKVIKTPLSVYQSNAGREAYRPSQRSPIPNFYLAGDYTKQKYLASMEGAIFSGKLATEAIVEDVNMGQRPETVAAIGQKPALATA</sequence>
<proteinExistence type="evidence at transcript level"/>
<dbReference type="GO" id="GO:0016020">
    <property type="term" value="C:membrane"/>
    <property type="evidence" value="ECO:0007669"/>
    <property type="project" value="UniProtKB-SubCell"/>
</dbReference>
<comment type="subunit">
    <text evidence="11">Homotetramer.</text>
</comment>
<reference evidence="14" key="1">
    <citation type="journal article" date="2008" name="J. Phycol.">
        <title>ISOLATION AND CHARACTERIZATION OF THE PHYTOENE DESATURASE GENE AS A POTENTIAL SELECTIVE MARKER FOR GENETIC ENGINEERING OF THE ASTAXANTHIN-PRODUCING GREEN ALGA CHLORELLA ZOFINGIENSIS (CHLOROPHYTA).</title>
        <authorList>
            <person name="Huang J."/>
            <person name="Liu J."/>
            <person name="Li Y."/>
            <person name="Chen F."/>
        </authorList>
    </citation>
    <scope>NUCLEOTIDE SEQUENCE</scope>
</reference>
<dbReference type="Gene3D" id="3.50.50.60">
    <property type="entry name" value="FAD/NAD(P)-binding domain"/>
    <property type="match status" value="1"/>
</dbReference>
<keyword evidence="6" id="KW-0957">Chromoplast</keyword>
<dbReference type="InterPro" id="IPR014102">
    <property type="entry name" value="Phytoene_desaturase"/>
</dbReference>
<dbReference type="GO" id="GO:0009509">
    <property type="term" value="C:chromoplast"/>
    <property type="evidence" value="ECO:0007669"/>
    <property type="project" value="UniProtKB-SubCell"/>
</dbReference>
<evidence type="ECO:0000256" key="6">
    <source>
        <dbReference type="ARBA" id="ARBA00022904"/>
    </source>
</evidence>
<keyword evidence="7 11" id="KW-0560">Oxidoreductase</keyword>
<gene>
    <name evidence="14" type="primary">pds</name>
</gene>